<feature type="domain" description="N-acetyltransferase" evidence="2">
    <location>
        <begin position="8"/>
        <end position="168"/>
    </location>
</feature>
<comment type="caution">
    <text evidence="3">The sequence shown here is derived from an EMBL/GenBank/DDBJ whole genome shotgun (WGS) entry which is preliminary data.</text>
</comment>
<dbReference type="Pfam" id="PF13673">
    <property type="entry name" value="Acetyltransf_10"/>
    <property type="match status" value="1"/>
</dbReference>
<proteinExistence type="predicted"/>
<evidence type="ECO:0000256" key="1">
    <source>
        <dbReference type="SAM" id="MobiDB-lite"/>
    </source>
</evidence>
<keyword evidence="4" id="KW-1185">Reference proteome</keyword>
<evidence type="ECO:0000259" key="2">
    <source>
        <dbReference type="PROSITE" id="PS51186"/>
    </source>
</evidence>
<dbReference type="RefSeq" id="WP_192592385.1">
    <property type="nucleotide sequence ID" value="NZ_JADBEE010000002.1"/>
</dbReference>
<dbReference type="InterPro" id="IPR000182">
    <property type="entry name" value="GNAT_dom"/>
</dbReference>
<dbReference type="InterPro" id="IPR016181">
    <property type="entry name" value="Acyl_CoA_acyltransferase"/>
</dbReference>
<dbReference type="PROSITE" id="PS51186">
    <property type="entry name" value="GNAT"/>
    <property type="match status" value="1"/>
</dbReference>
<dbReference type="Proteomes" id="UP000636579">
    <property type="component" value="Unassembled WGS sequence"/>
</dbReference>
<dbReference type="CDD" id="cd04301">
    <property type="entry name" value="NAT_SF"/>
    <property type="match status" value="1"/>
</dbReference>
<protein>
    <submittedName>
        <fullName evidence="3">ElaA protein</fullName>
    </submittedName>
</protein>
<feature type="region of interest" description="Disordered" evidence="1">
    <location>
        <begin position="151"/>
        <end position="184"/>
    </location>
</feature>
<evidence type="ECO:0000313" key="4">
    <source>
        <dbReference type="Proteomes" id="UP000636579"/>
    </source>
</evidence>
<gene>
    <name evidence="3" type="ORF">H4W26_002353</name>
</gene>
<accession>A0ABR9JAG0</accession>
<sequence>MSAQFHIASLAQMDPVSLYRVLQLRTDVFVVEQQCAYPELDGRDLEPGAVMVWAVDAPEHRADDDGAPASSDAQAAGAVLATLRVLHEPEGFRIGRVVAREEARGTGVARELMQRGLEYCAAQSPESAVVLDAQQPLEGWYGSFGFTRTGEPFQEDGIPHVPMRRGSSDLPAGTGDEGGQQQDR</sequence>
<name>A0ABR9JAG0_9MICC</name>
<dbReference type="SUPFAM" id="SSF55729">
    <property type="entry name" value="Acyl-CoA N-acyltransferases (Nat)"/>
    <property type="match status" value="1"/>
</dbReference>
<evidence type="ECO:0000313" key="3">
    <source>
        <dbReference type="EMBL" id="MBE1515561.1"/>
    </source>
</evidence>
<organism evidence="3 4">
    <name type="scientific">Nesterenkonia halotolerans</name>
    <dbReference type="NCBI Taxonomy" id="225325"/>
    <lineage>
        <taxon>Bacteria</taxon>
        <taxon>Bacillati</taxon>
        <taxon>Actinomycetota</taxon>
        <taxon>Actinomycetes</taxon>
        <taxon>Micrococcales</taxon>
        <taxon>Micrococcaceae</taxon>
        <taxon>Nesterenkonia</taxon>
    </lineage>
</organism>
<reference evidence="3 4" key="1">
    <citation type="submission" date="2020-10" db="EMBL/GenBank/DDBJ databases">
        <title>Sequencing the genomes of 1000 actinobacteria strains.</title>
        <authorList>
            <person name="Klenk H.-P."/>
        </authorList>
    </citation>
    <scope>NUCLEOTIDE SEQUENCE [LARGE SCALE GENOMIC DNA]</scope>
    <source>
        <strain evidence="3 4">DSM 15474</strain>
    </source>
</reference>
<dbReference type="Gene3D" id="3.40.630.30">
    <property type="match status" value="1"/>
</dbReference>
<dbReference type="EMBL" id="JADBEE010000002">
    <property type="protein sequence ID" value="MBE1515561.1"/>
    <property type="molecule type" value="Genomic_DNA"/>
</dbReference>